<reference evidence="2" key="2">
    <citation type="submission" date="2020-09" db="EMBL/GenBank/DDBJ databases">
        <authorList>
            <person name="Sun Q."/>
            <person name="Zhou Y."/>
        </authorList>
    </citation>
    <scope>NUCLEOTIDE SEQUENCE</scope>
    <source>
        <strain evidence="2">CGMCC 1.15519</strain>
    </source>
</reference>
<feature type="compositionally biased region" description="Polar residues" evidence="1">
    <location>
        <begin position="1"/>
        <end position="17"/>
    </location>
</feature>
<protein>
    <submittedName>
        <fullName evidence="2">Uncharacterized protein</fullName>
    </submittedName>
</protein>
<evidence type="ECO:0000256" key="1">
    <source>
        <dbReference type="SAM" id="MobiDB-lite"/>
    </source>
</evidence>
<evidence type="ECO:0000313" key="3">
    <source>
        <dbReference type="Proteomes" id="UP000635071"/>
    </source>
</evidence>
<comment type="caution">
    <text evidence="2">The sequence shown here is derived from an EMBL/GenBank/DDBJ whole genome shotgun (WGS) entry which is preliminary data.</text>
</comment>
<name>A0A917EDI9_9SPHN</name>
<organism evidence="2 3">
    <name type="scientific">Sandarakinorhabdus glacialis</name>
    <dbReference type="NCBI Taxonomy" id="1614636"/>
    <lineage>
        <taxon>Bacteria</taxon>
        <taxon>Pseudomonadati</taxon>
        <taxon>Pseudomonadota</taxon>
        <taxon>Alphaproteobacteria</taxon>
        <taxon>Sphingomonadales</taxon>
        <taxon>Sphingosinicellaceae</taxon>
        <taxon>Sandarakinorhabdus</taxon>
    </lineage>
</organism>
<evidence type="ECO:0000313" key="2">
    <source>
        <dbReference type="EMBL" id="GGE22850.1"/>
    </source>
</evidence>
<sequence length="79" mass="8835">MRIRLSSPQGNSDSIATSVGPDSKHGMLAPHKTIIGDPVPLILRRWLQTWRPCFTSASWEHVLVLGLGPINRIHIWSEV</sequence>
<dbReference type="AlphaFoldDB" id="A0A917EDI9"/>
<accession>A0A917EDI9</accession>
<proteinExistence type="predicted"/>
<dbReference type="Proteomes" id="UP000635071">
    <property type="component" value="Unassembled WGS sequence"/>
</dbReference>
<keyword evidence="3" id="KW-1185">Reference proteome</keyword>
<feature type="region of interest" description="Disordered" evidence="1">
    <location>
        <begin position="1"/>
        <end position="24"/>
    </location>
</feature>
<dbReference type="EMBL" id="BMJM01000033">
    <property type="protein sequence ID" value="GGE22850.1"/>
    <property type="molecule type" value="Genomic_DNA"/>
</dbReference>
<gene>
    <name evidence="2" type="ORF">GCM10011529_31820</name>
</gene>
<reference evidence="2" key="1">
    <citation type="journal article" date="2014" name="Int. J. Syst. Evol. Microbiol.">
        <title>Complete genome sequence of Corynebacterium casei LMG S-19264T (=DSM 44701T), isolated from a smear-ripened cheese.</title>
        <authorList>
            <consortium name="US DOE Joint Genome Institute (JGI-PGF)"/>
            <person name="Walter F."/>
            <person name="Albersmeier A."/>
            <person name="Kalinowski J."/>
            <person name="Ruckert C."/>
        </authorList>
    </citation>
    <scope>NUCLEOTIDE SEQUENCE</scope>
    <source>
        <strain evidence="2">CGMCC 1.15519</strain>
    </source>
</reference>